<feature type="region of interest" description="Disordered" evidence="1">
    <location>
        <begin position="30"/>
        <end position="49"/>
    </location>
</feature>
<evidence type="ECO:0000256" key="1">
    <source>
        <dbReference type="SAM" id="MobiDB-lite"/>
    </source>
</evidence>
<sequence>METFLEFIREISKGIVREIAAHVFRKNVLDNKKTTRRRRKQGGSRNSNK</sequence>
<keyword evidence="3" id="KW-1185">Reference proteome</keyword>
<protein>
    <submittedName>
        <fullName evidence="2">Uncharacterized protein</fullName>
    </submittedName>
</protein>
<reference evidence="2 3" key="1">
    <citation type="submission" date="2020-11" db="EMBL/GenBank/DDBJ databases">
        <title>Taxonomic evaluation of the Bacillus sporothermodurans group of bacteria based on whole genome sequences.</title>
        <authorList>
            <person name="Fiedler G."/>
            <person name="Herbstmann A.-D."/>
            <person name="Doll E."/>
            <person name="Wenning M."/>
            <person name="Brinks E."/>
            <person name="Kabisch J."/>
            <person name="Breitenwieser F."/>
            <person name="Lappann M."/>
            <person name="Boehnlein C."/>
            <person name="Franz C."/>
        </authorList>
    </citation>
    <scope>NUCLEOTIDE SEQUENCE [LARGE SCALE GENOMIC DNA]</scope>
    <source>
        <strain evidence="2 3">JCM 19841</strain>
    </source>
</reference>
<dbReference type="EMBL" id="CP065425">
    <property type="protein sequence ID" value="QQZ10021.1"/>
    <property type="molecule type" value="Genomic_DNA"/>
</dbReference>
<accession>A0ABX7E2R3</accession>
<organism evidence="2 3">
    <name type="scientific">Heyndrickxia vini</name>
    <dbReference type="NCBI Taxonomy" id="1476025"/>
    <lineage>
        <taxon>Bacteria</taxon>
        <taxon>Bacillati</taxon>
        <taxon>Bacillota</taxon>
        <taxon>Bacilli</taxon>
        <taxon>Bacillales</taxon>
        <taxon>Bacillaceae</taxon>
        <taxon>Heyndrickxia</taxon>
    </lineage>
</organism>
<dbReference type="RefSeq" id="WP_202778969.1">
    <property type="nucleotide sequence ID" value="NZ_CP065425.1"/>
</dbReference>
<name>A0ABX7E2R3_9BACI</name>
<feature type="compositionally biased region" description="Basic residues" evidence="1">
    <location>
        <begin position="34"/>
        <end position="49"/>
    </location>
</feature>
<evidence type="ECO:0000313" key="3">
    <source>
        <dbReference type="Proteomes" id="UP000595691"/>
    </source>
</evidence>
<dbReference type="Proteomes" id="UP000595691">
    <property type="component" value="Chromosome"/>
</dbReference>
<gene>
    <name evidence="2" type="ORF">I5776_03370</name>
</gene>
<proteinExistence type="predicted"/>
<evidence type="ECO:0000313" key="2">
    <source>
        <dbReference type="EMBL" id="QQZ10021.1"/>
    </source>
</evidence>